<reference evidence="4 5" key="1">
    <citation type="submission" date="2010-05" db="EMBL/GenBank/DDBJ databases">
        <title>The Genome Sequence of Thecamonas trahens ATCC 50062.</title>
        <authorList>
            <consortium name="The Broad Institute Genome Sequencing Platform"/>
            <person name="Russ C."/>
            <person name="Cuomo C."/>
            <person name="Shea T."/>
            <person name="Young S.K."/>
            <person name="Zeng Q."/>
            <person name="Koehrsen M."/>
            <person name="Haas B."/>
            <person name="Borodovsky M."/>
            <person name="Guigo R."/>
            <person name="Alvarado L."/>
            <person name="Berlin A."/>
            <person name="Bochicchio J."/>
            <person name="Borenstein D."/>
            <person name="Chapman S."/>
            <person name="Chen Z."/>
            <person name="Freedman E."/>
            <person name="Gellesch M."/>
            <person name="Goldberg J."/>
            <person name="Griggs A."/>
            <person name="Gujja S."/>
            <person name="Heilman E."/>
            <person name="Heiman D."/>
            <person name="Hepburn T."/>
            <person name="Howarth C."/>
            <person name="Jen D."/>
            <person name="Larson L."/>
            <person name="Mehta T."/>
            <person name="Park D."/>
            <person name="Pearson M."/>
            <person name="Roberts A."/>
            <person name="Saif S."/>
            <person name="Shenoy N."/>
            <person name="Sisk P."/>
            <person name="Stolte C."/>
            <person name="Sykes S."/>
            <person name="Thomson T."/>
            <person name="Walk T."/>
            <person name="White J."/>
            <person name="Yandava C."/>
            <person name="Burger G."/>
            <person name="Gray M.W."/>
            <person name="Holland P.W.H."/>
            <person name="King N."/>
            <person name="Lang F.B.F."/>
            <person name="Roger A.J."/>
            <person name="Ruiz-Trillo I."/>
            <person name="Lander E."/>
            <person name="Nusbaum C."/>
        </authorList>
    </citation>
    <scope>NUCLEOTIDE SEQUENCE [LARGE SCALE GENOMIC DNA]</scope>
    <source>
        <strain evidence="4 5">ATCC 50062</strain>
    </source>
</reference>
<dbReference type="RefSeq" id="XP_013762462.1">
    <property type="nucleotide sequence ID" value="XM_013907008.1"/>
</dbReference>
<evidence type="ECO:0000256" key="2">
    <source>
        <dbReference type="SAM" id="Phobius"/>
    </source>
</evidence>
<dbReference type="EMBL" id="GL349435">
    <property type="protein sequence ID" value="KNC50572.1"/>
    <property type="molecule type" value="Genomic_DNA"/>
</dbReference>
<name>A0A0L0DE35_THETB</name>
<feature type="region of interest" description="Disordered" evidence="1">
    <location>
        <begin position="225"/>
        <end position="278"/>
    </location>
</feature>
<feature type="domain" description="Cytochrome b5 heme-binding" evidence="3">
    <location>
        <begin position="14"/>
        <end position="79"/>
    </location>
</feature>
<evidence type="ECO:0000256" key="1">
    <source>
        <dbReference type="SAM" id="MobiDB-lite"/>
    </source>
</evidence>
<dbReference type="InterPro" id="IPR001199">
    <property type="entry name" value="Cyt_B5-like_heme/steroid-bd"/>
</dbReference>
<evidence type="ECO:0000259" key="3">
    <source>
        <dbReference type="PROSITE" id="PS50255"/>
    </source>
</evidence>
<sequence>MAPALSVSSPASYSHARSKRCVIGIHGSWYDVTDFIPQHPGGDLLWKFAGLDATEVFVSFHPRGGVLKQVAGCKVGSYTRTADPVKTEYARMARAFVKAGFLSTSTSWLVINLSRVAALFALMLWLVLSANQFVLGGLALALFWQQCGGFLHDCMHSNLTYNMTLDGWLGWLFGTVAIGINSDWWKREHDLHHALVNAYTTAPETQSSFARDYGVPDAVLVHPEETEAAKSVPPGPSEASSAVEKRAADLVERRPRSSSDARSSSPSSTQPHELGLPVLPLENPRNVVQAYAVDIQMKEDIWAQALDVWLLSYQHIYFLPAVFFLGRIGILINAWKHERTVRQWSGFVIHFAATAVLFSYLPSWRDVAVFYATAAVGEGVLHMQLIINHYINEWGLDENVAHDFVRWTCQVTHNVPSPRWLDWFHVGLHLHIEHHLFPKVARCHFRAIQPAVKDFAAKHGMPYRELPFARTPFELYRSFAEGAASVCAVPDPIPDAEDVALVAE</sequence>
<dbReference type="STRING" id="461836.A0A0L0DE35"/>
<keyword evidence="5" id="KW-1185">Reference proteome</keyword>
<feature type="transmembrane region" description="Helical" evidence="2">
    <location>
        <begin position="117"/>
        <end position="144"/>
    </location>
</feature>
<dbReference type="SUPFAM" id="SSF55856">
    <property type="entry name" value="Cytochrome b5-like heme/steroid binding domain"/>
    <property type="match status" value="1"/>
</dbReference>
<dbReference type="PANTHER" id="PTHR19353:SF82">
    <property type="entry name" value="CYTOCHROME B5 HEME-BINDING DOMAIN-CONTAINING PROTEIN"/>
    <property type="match status" value="1"/>
</dbReference>
<feature type="compositionally biased region" description="Basic and acidic residues" evidence="1">
    <location>
        <begin position="243"/>
        <end position="259"/>
    </location>
</feature>
<dbReference type="OrthoDB" id="260091at2759"/>
<keyword evidence="2" id="KW-1133">Transmembrane helix</keyword>
<dbReference type="GeneID" id="25560524"/>
<organism evidence="4 5">
    <name type="scientific">Thecamonas trahens ATCC 50062</name>
    <dbReference type="NCBI Taxonomy" id="461836"/>
    <lineage>
        <taxon>Eukaryota</taxon>
        <taxon>Apusozoa</taxon>
        <taxon>Apusomonadida</taxon>
        <taxon>Apusomonadidae</taxon>
        <taxon>Thecamonas</taxon>
    </lineage>
</organism>
<dbReference type="PROSITE" id="PS50255">
    <property type="entry name" value="CYTOCHROME_B5_2"/>
    <property type="match status" value="1"/>
</dbReference>
<feature type="transmembrane region" description="Helical" evidence="2">
    <location>
        <begin position="316"/>
        <end position="335"/>
    </location>
</feature>
<dbReference type="Pfam" id="PF00487">
    <property type="entry name" value="FA_desaturase"/>
    <property type="match status" value="2"/>
</dbReference>
<evidence type="ECO:0000313" key="5">
    <source>
        <dbReference type="Proteomes" id="UP000054408"/>
    </source>
</evidence>
<dbReference type="InterPro" id="IPR012171">
    <property type="entry name" value="Fatty_acid_desaturase"/>
</dbReference>
<dbReference type="GO" id="GO:0016717">
    <property type="term" value="F:oxidoreductase activity, acting on paired donors, with oxidation of a pair of donors resulting in the reduction of molecular oxygen to two molecules of water"/>
    <property type="evidence" value="ECO:0007669"/>
    <property type="project" value="TreeGrafter"/>
</dbReference>
<dbReference type="Pfam" id="PF00173">
    <property type="entry name" value="Cyt-b5"/>
    <property type="match status" value="1"/>
</dbReference>
<dbReference type="OMA" id="CWIVIND"/>
<dbReference type="AlphaFoldDB" id="A0A0L0DE35"/>
<keyword evidence="2" id="KW-0812">Transmembrane</keyword>
<dbReference type="PIRSF" id="PIRSF015921">
    <property type="entry name" value="FA_sphinglp_des"/>
    <property type="match status" value="1"/>
</dbReference>
<dbReference type="InterPro" id="IPR036400">
    <property type="entry name" value="Cyt_B5-like_heme/steroid_sf"/>
</dbReference>
<dbReference type="Gene3D" id="3.10.120.10">
    <property type="entry name" value="Cytochrome b5-like heme/steroid binding domain"/>
    <property type="match status" value="1"/>
</dbReference>
<dbReference type="CDD" id="cd03506">
    <property type="entry name" value="Delta6-FADS-like"/>
    <property type="match status" value="1"/>
</dbReference>
<dbReference type="GO" id="GO:0016020">
    <property type="term" value="C:membrane"/>
    <property type="evidence" value="ECO:0007669"/>
    <property type="project" value="TreeGrafter"/>
</dbReference>
<accession>A0A0L0DE35</accession>
<protein>
    <submittedName>
        <fullName evidence="4">Delta-6-fatty acid desaturase</fullName>
    </submittedName>
</protein>
<keyword evidence="2" id="KW-0472">Membrane</keyword>
<gene>
    <name evidence="4" type="ORF">AMSG_00733</name>
</gene>
<feature type="transmembrane region" description="Helical" evidence="2">
    <location>
        <begin position="165"/>
        <end position="185"/>
    </location>
</feature>
<feature type="transmembrane region" description="Helical" evidence="2">
    <location>
        <begin position="344"/>
        <end position="362"/>
    </location>
</feature>
<dbReference type="Proteomes" id="UP000054408">
    <property type="component" value="Unassembled WGS sequence"/>
</dbReference>
<proteinExistence type="predicted"/>
<dbReference type="InterPro" id="IPR005804">
    <property type="entry name" value="FA_desaturase_dom"/>
</dbReference>
<dbReference type="GO" id="GO:0006629">
    <property type="term" value="P:lipid metabolic process"/>
    <property type="evidence" value="ECO:0007669"/>
    <property type="project" value="InterPro"/>
</dbReference>
<dbReference type="eggNOG" id="KOG4232">
    <property type="taxonomic scope" value="Eukaryota"/>
</dbReference>
<dbReference type="PANTHER" id="PTHR19353">
    <property type="entry name" value="FATTY ACID DESATURASE 2"/>
    <property type="match status" value="1"/>
</dbReference>
<evidence type="ECO:0000313" key="4">
    <source>
        <dbReference type="EMBL" id="KNC50572.1"/>
    </source>
</evidence>
<dbReference type="SMART" id="SM01117">
    <property type="entry name" value="Cyt-b5"/>
    <property type="match status" value="1"/>
</dbReference>